<gene>
    <name evidence="2" type="ORF">V5799_002801</name>
</gene>
<proteinExistence type="predicted"/>
<evidence type="ECO:0000256" key="1">
    <source>
        <dbReference type="SAM" id="MobiDB-lite"/>
    </source>
</evidence>
<evidence type="ECO:0000313" key="2">
    <source>
        <dbReference type="EMBL" id="KAK8759567.1"/>
    </source>
</evidence>
<evidence type="ECO:0000313" key="3">
    <source>
        <dbReference type="Proteomes" id="UP001321473"/>
    </source>
</evidence>
<feature type="compositionally biased region" description="Basic and acidic residues" evidence="1">
    <location>
        <begin position="55"/>
        <end position="64"/>
    </location>
</feature>
<accession>A0AAQ4DAS7</accession>
<organism evidence="2 3">
    <name type="scientific">Amblyomma americanum</name>
    <name type="common">Lone star tick</name>
    <dbReference type="NCBI Taxonomy" id="6943"/>
    <lineage>
        <taxon>Eukaryota</taxon>
        <taxon>Metazoa</taxon>
        <taxon>Ecdysozoa</taxon>
        <taxon>Arthropoda</taxon>
        <taxon>Chelicerata</taxon>
        <taxon>Arachnida</taxon>
        <taxon>Acari</taxon>
        <taxon>Parasitiformes</taxon>
        <taxon>Ixodida</taxon>
        <taxon>Ixodoidea</taxon>
        <taxon>Ixodidae</taxon>
        <taxon>Amblyomminae</taxon>
        <taxon>Amblyomma</taxon>
    </lineage>
</organism>
<name>A0AAQ4DAS7_AMBAM</name>
<protein>
    <submittedName>
        <fullName evidence="2">Uncharacterized protein</fullName>
    </submittedName>
</protein>
<reference evidence="2 3" key="1">
    <citation type="journal article" date="2023" name="Arcadia Sci">
        <title>De novo assembly of a long-read Amblyomma americanum tick genome.</title>
        <authorList>
            <person name="Chou S."/>
            <person name="Poskanzer K.E."/>
            <person name="Rollins M."/>
            <person name="Thuy-Boun P.S."/>
        </authorList>
    </citation>
    <scope>NUCLEOTIDE SEQUENCE [LARGE SCALE GENOMIC DNA]</scope>
    <source>
        <strain evidence="2">F_SG_1</strain>
        <tissue evidence="2">Salivary glands</tissue>
    </source>
</reference>
<dbReference type="Proteomes" id="UP001321473">
    <property type="component" value="Unassembled WGS sequence"/>
</dbReference>
<comment type="caution">
    <text evidence="2">The sequence shown here is derived from an EMBL/GenBank/DDBJ whole genome shotgun (WGS) entry which is preliminary data.</text>
</comment>
<sequence>MDLPRNFHESNVHSCHSVIIKAIPSQPLVIKNPAETWGTRRVVVVLVAATGVDDAAPRESEGHRRSTALLGSTYDPISLRP</sequence>
<dbReference type="AlphaFoldDB" id="A0AAQ4DAS7"/>
<dbReference type="EMBL" id="JARKHS020032911">
    <property type="protein sequence ID" value="KAK8759567.1"/>
    <property type="molecule type" value="Genomic_DNA"/>
</dbReference>
<feature type="region of interest" description="Disordered" evidence="1">
    <location>
        <begin position="54"/>
        <end position="81"/>
    </location>
</feature>
<keyword evidence="3" id="KW-1185">Reference proteome</keyword>